<organism evidence="11 12">
    <name type="scientific">Herminiimonas contaminans</name>
    <dbReference type="NCBI Taxonomy" id="1111140"/>
    <lineage>
        <taxon>Bacteria</taxon>
        <taxon>Pseudomonadati</taxon>
        <taxon>Pseudomonadota</taxon>
        <taxon>Betaproteobacteria</taxon>
        <taxon>Burkholderiales</taxon>
        <taxon>Oxalobacteraceae</taxon>
        <taxon>Herminiimonas</taxon>
    </lineage>
</organism>
<gene>
    <name evidence="11" type="ORF">IXC47_04255</name>
</gene>
<evidence type="ECO:0000313" key="11">
    <source>
        <dbReference type="EMBL" id="MBF8176891.1"/>
    </source>
</evidence>
<keyword evidence="8 10" id="KW-1133">Transmembrane helix</keyword>
<reference evidence="11 12" key="1">
    <citation type="submission" date="2020-11" db="EMBL/GenBank/DDBJ databases">
        <title>WGS of Herminiimonas contaminans strain Marseille-Q4544 isolated from planarians Schmidtea mediterranea.</title>
        <authorList>
            <person name="Kangale L."/>
        </authorList>
    </citation>
    <scope>NUCLEOTIDE SEQUENCE [LARGE SCALE GENOMIC DNA]</scope>
    <source>
        <strain evidence="11 12">Marseille-Q4544</strain>
    </source>
</reference>
<evidence type="ECO:0000256" key="9">
    <source>
        <dbReference type="ARBA" id="ARBA00023136"/>
    </source>
</evidence>
<dbReference type="RefSeq" id="WP_175625376.1">
    <property type="nucleotide sequence ID" value="NZ_JADOEL010000002.1"/>
</dbReference>
<keyword evidence="5 10" id="KW-0145">Chemotaxis</keyword>
<comment type="caution">
    <text evidence="11">The sequence shown here is derived from an EMBL/GenBank/DDBJ whole genome shotgun (WGS) entry which is preliminary data.</text>
</comment>
<keyword evidence="9 10" id="KW-0472">Membrane</keyword>
<keyword evidence="10" id="KW-0997">Cell inner membrane</keyword>
<keyword evidence="11" id="KW-0966">Cell projection</keyword>
<sequence>MSPARQSGNSLLAILVGMLAIMIVVAAGIAFAWYYLESGKKHVPPIAYASFDPIVVRSSEFAIKTTIVLQTAPEEAAWVQGNKAALTVALQTALASADIERVKTPEGVAYIQGLLRDAANKALQTRSVQEVLLTDYVLQLN</sequence>
<name>A0ABS0EQ28_9BURK</name>
<comment type="subcellular location">
    <subcellularLocation>
        <location evidence="10">Cell inner membrane</location>
    </subcellularLocation>
    <subcellularLocation>
        <location evidence="2">Cell membrane</location>
        <topology evidence="2">Single-pass membrane protein</topology>
    </subcellularLocation>
</comment>
<keyword evidence="11" id="KW-0282">Flagellum</keyword>
<dbReference type="InterPro" id="IPR005503">
    <property type="entry name" value="FliL"/>
</dbReference>
<evidence type="ECO:0000256" key="7">
    <source>
        <dbReference type="ARBA" id="ARBA00022779"/>
    </source>
</evidence>
<evidence type="ECO:0000256" key="4">
    <source>
        <dbReference type="ARBA" id="ARBA00022475"/>
    </source>
</evidence>
<comment type="similarity">
    <text evidence="3 10">Belongs to the FliL family.</text>
</comment>
<evidence type="ECO:0000313" key="12">
    <source>
        <dbReference type="Proteomes" id="UP000657372"/>
    </source>
</evidence>
<keyword evidence="11" id="KW-0969">Cilium</keyword>
<comment type="function">
    <text evidence="1 10">Controls the rotational direction of flagella during chemotaxis.</text>
</comment>
<evidence type="ECO:0000256" key="5">
    <source>
        <dbReference type="ARBA" id="ARBA00022500"/>
    </source>
</evidence>
<dbReference type="Proteomes" id="UP000657372">
    <property type="component" value="Unassembled WGS sequence"/>
</dbReference>
<proteinExistence type="inferred from homology"/>
<keyword evidence="4" id="KW-1003">Cell membrane</keyword>
<protein>
    <recommendedName>
        <fullName evidence="10">Flagellar protein FliL</fullName>
    </recommendedName>
</protein>
<keyword evidence="7 10" id="KW-0283">Flagellar rotation</keyword>
<evidence type="ECO:0000256" key="3">
    <source>
        <dbReference type="ARBA" id="ARBA00008281"/>
    </source>
</evidence>
<keyword evidence="6 10" id="KW-0812">Transmembrane</keyword>
<feature type="transmembrane region" description="Helical" evidence="10">
    <location>
        <begin position="12"/>
        <end position="36"/>
    </location>
</feature>
<accession>A0ABS0EQ28</accession>
<dbReference type="EMBL" id="JADOEL010000002">
    <property type="protein sequence ID" value="MBF8176891.1"/>
    <property type="molecule type" value="Genomic_DNA"/>
</dbReference>
<evidence type="ECO:0000256" key="2">
    <source>
        <dbReference type="ARBA" id="ARBA00004162"/>
    </source>
</evidence>
<keyword evidence="12" id="KW-1185">Reference proteome</keyword>
<evidence type="ECO:0000256" key="6">
    <source>
        <dbReference type="ARBA" id="ARBA00022692"/>
    </source>
</evidence>
<evidence type="ECO:0000256" key="1">
    <source>
        <dbReference type="ARBA" id="ARBA00002254"/>
    </source>
</evidence>
<evidence type="ECO:0000256" key="10">
    <source>
        <dbReference type="RuleBase" id="RU364125"/>
    </source>
</evidence>
<evidence type="ECO:0000256" key="8">
    <source>
        <dbReference type="ARBA" id="ARBA00022989"/>
    </source>
</evidence>
<dbReference type="Pfam" id="PF03748">
    <property type="entry name" value="FliL"/>
    <property type="match status" value="1"/>
</dbReference>